<feature type="transmembrane region" description="Helical" evidence="7">
    <location>
        <begin position="244"/>
        <end position="271"/>
    </location>
</feature>
<sequence>METTMKMIELENPQNLFKNRNFMLLFIGKLVSQLGDAIYTLAITWFILNLTGTGVLMSLYLAIGMVTLIIMGPIGGVLADRWDRRRVIYGMDLIRGIAVAIAGVFFYLQVATTILLVALFSVTIIINVCSALFNPASMAVTPLIVREEQLTKANSLNSIVNSGANFVGLILGGILYAVIGVEGIFILKAASYILSGVSEMFITLPQGDKIKTDTEANENNQTKGWTELIEQMKEGYLYIKKERWIYVLIWAGFFINVALAPMLTIFVPYIFNQIIKTEPIQLSYVQSALGVGMILGAIFIGALPQREKVGKFLKVVVTLVLIPLIGLAILFHLTQSAYYTNQVLINGFIIGFLIIGVLMAMINIPINVLFQRKVPNELMGRVDAVLGTLMMAGMPIGMVVGGLLADFISMQALLIGTAGIFMMITVGILLNEDTELI</sequence>
<evidence type="ECO:0000256" key="1">
    <source>
        <dbReference type="ARBA" id="ARBA00004651"/>
    </source>
</evidence>
<dbReference type="STRING" id="1120976.SAMN03080606_01939"/>
<comment type="subcellular location">
    <subcellularLocation>
        <location evidence="1">Cell membrane</location>
        <topology evidence="1">Multi-pass membrane protein</topology>
    </subcellularLocation>
</comment>
<proteinExistence type="predicted"/>
<keyword evidence="6 7" id="KW-0472">Membrane</keyword>
<feature type="transmembrane region" description="Helical" evidence="7">
    <location>
        <begin position="54"/>
        <end position="75"/>
    </location>
</feature>
<dbReference type="SUPFAM" id="SSF103473">
    <property type="entry name" value="MFS general substrate transporter"/>
    <property type="match status" value="1"/>
</dbReference>
<feature type="transmembrane region" description="Helical" evidence="7">
    <location>
        <begin position="382"/>
        <end position="404"/>
    </location>
</feature>
<evidence type="ECO:0000256" key="3">
    <source>
        <dbReference type="ARBA" id="ARBA00022475"/>
    </source>
</evidence>
<name>A0A1G5HB07_9FIRM</name>
<evidence type="ECO:0000313" key="10">
    <source>
        <dbReference type="Proteomes" id="UP000198636"/>
    </source>
</evidence>
<evidence type="ECO:0000256" key="7">
    <source>
        <dbReference type="SAM" id="Phobius"/>
    </source>
</evidence>
<evidence type="ECO:0000313" key="9">
    <source>
        <dbReference type="EMBL" id="SCY60907.1"/>
    </source>
</evidence>
<feature type="transmembrane region" description="Helical" evidence="7">
    <location>
        <begin position="283"/>
        <end position="303"/>
    </location>
</feature>
<feature type="transmembrane region" description="Helical" evidence="7">
    <location>
        <begin position="155"/>
        <end position="179"/>
    </location>
</feature>
<accession>A0A1G5HB07</accession>
<keyword evidence="2" id="KW-0813">Transport</keyword>
<keyword evidence="10" id="KW-1185">Reference proteome</keyword>
<gene>
    <name evidence="9" type="ORF">SAMN03080606_01939</name>
</gene>
<feature type="transmembrane region" description="Helical" evidence="7">
    <location>
        <begin position="114"/>
        <end position="134"/>
    </location>
</feature>
<dbReference type="Gene3D" id="1.20.1250.20">
    <property type="entry name" value="MFS general substrate transporter like domains"/>
    <property type="match status" value="1"/>
</dbReference>
<feature type="transmembrane region" description="Helical" evidence="7">
    <location>
        <begin position="345"/>
        <end position="370"/>
    </location>
</feature>
<dbReference type="GO" id="GO:0022857">
    <property type="term" value="F:transmembrane transporter activity"/>
    <property type="evidence" value="ECO:0007669"/>
    <property type="project" value="InterPro"/>
</dbReference>
<organism evidence="9 10">
    <name type="scientific">Alkaliphilus peptidifermentans DSM 18978</name>
    <dbReference type="NCBI Taxonomy" id="1120976"/>
    <lineage>
        <taxon>Bacteria</taxon>
        <taxon>Bacillati</taxon>
        <taxon>Bacillota</taxon>
        <taxon>Clostridia</taxon>
        <taxon>Peptostreptococcales</taxon>
        <taxon>Natronincolaceae</taxon>
        <taxon>Alkaliphilus</taxon>
    </lineage>
</organism>
<feature type="transmembrane region" description="Helical" evidence="7">
    <location>
        <begin position="21"/>
        <end position="48"/>
    </location>
</feature>
<dbReference type="PANTHER" id="PTHR43266">
    <property type="entry name" value="MACROLIDE-EFFLUX PROTEIN"/>
    <property type="match status" value="1"/>
</dbReference>
<evidence type="ECO:0000256" key="6">
    <source>
        <dbReference type="ARBA" id="ARBA00023136"/>
    </source>
</evidence>
<dbReference type="GO" id="GO:0005886">
    <property type="term" value="C:plasma membrane"/>
    <property type="evidence" value="ECO:0007669"/>
    <property type="project" value="UniProtKB-SubCell"/>
</dbReference>
<dbReference type="InterPro" id="IPR011701">
    <property type="entry name" value="MFS"/>
</dbReference>
<evidence type="ECO:0000256" key="4">
    <source>
        <dbReference type="ARBA" id="ARBA00022692"/>
    </source>
</evidence>
<dbReference type="InterPro" id="IPR020846">
    <property type="entry name" value="MFS_dom"/>
</dbReference>
<feature type="transmembrane region" description="Helical" evidence="7">
    <location>
        <begin position="410"/>
        <end position="430"/>
    </location>
</feature>
<evidence type="ECO:0000259" key="8">
    <source>
        <dbReference type="PROSITE" id="PS50850"/>
    </source>
</evidence>
<dbReference type="PANTHER" id="PTHR43266:SF9">
    <property type="entry name" value="PERMEASE, MAJOR FACILITATOR SUPERFAMILY-RELATED"/>
    <property type="match status" value="1"/>
</dbReference>
<protein>
    <submittedName>
        <fullName evidence="9">Predicted arabinose efflux permease, MFS family</fullName>
    </submittedName>
</protein>
<dbReference type="Pfam" id="PF07690">
    <property type="entry name" value="MFS_1"/>
    <property type="match status" value="1"/>
</dbReference>
<keyword evidence="4 7" id="KW-0812">Transmembrane</keyword>
<reference evidence="9 10" key="1">
    <citation type="submission" date="2016-10" db="EMBL/GenBank/DDBJ databases">
        <authorList>
            <person name="de Groot N.N."/>
        </authorList>
    </citation>
    <scope>NUCLEOTIDE SEQUENCE [LARGE SCALE GENOMIC DNA]</scope>
    <source>
        <strain evidence="9 10">DSM 18978</strain>
    </source>
</reference>
<dbReference type="AlphaFoldDB" id="A0A1G5HB07"/>
<dbReference type="CDD" id="cd06173">
    <property type="entry name" value="MFS_MefA_like"/>
    <property type="match status" value="1"/>
</dbReference>
<dbReference type="PROSITE" id="PS50850">
    <property type="entry name" value="MFS"/>
    <property type="match status" value="1"/>
</dbReference>
<evidence type="ECO:0000256" key="2">
    <source>
        <dbReference type="ARBA" id="ARBA00022448"/>
    </source>
</evidence>
<keyword evidence="5 7" id="KW-1133">Transmembrane helix</keyword>
<evidence type="ECO:0000256" key="5">
    <source>
        <dbReference type="ARBA" id="ARBA00022989"/>
    </source>
</evidence>
<feature type="transmembrane region" description="Helical" evidence="7">
    <location>
        <begin position="315"/>
        <end position="333"/>
    </location>
</feature>
<dbReference type="Proteomes" id="UP000198636">
    <property type="component" value="Unassembled WGS sequence"/>
</dbReference>
<dbReference type="InterPro" id="IPR036259">
    <property type="entry name" value="MFS_trans_sf"/>
</dbReference>
<dbReference type="EMBL" id="FMUS01000011">
    <property type="protein sequence ID" value="SCY60907.1"/>
    <property type="molecule type" value="Genomic_DNA"/>
</dbReference>
<feature type="domain" description="Major facilitator superfamily (MFS) profile" evidence="8">
    <location>
        <begin position="21"/>
        <end position="435"/>
    </location>
</feature>
<keyword evidence="3" id="KW-1003">Cell membrane</keyword>